<dbReference type="STRING" id="596152.DesU5LDRAFT_1741"/>
<reference evidence="1" key="1">
    <citation type="submission" date="2011-11" db="EMBL/GenBank/DDBJ databases">
        <title>Improved High-Quality Draft sequence of Desulfovibrio sp. U5L.</title>
        <authorList>
            <consortium name="US DOE Joint Genome Institute"/>
            <person name="Lucas S."/>
            <person name="Han J."/>
            <person name="Lapidus A."/>
            <person name="Cheng J.-F."/>
            <person name="Goodwin L."/>
            <person name="Pitluck S."/>
            <person name="Peters L."/>
            <person name="Ovchinnikova G."/>
            <person name="Held B."/>
            <person name="Detter J.C."/>
            <person name="Han C."/>
            <person name="Tapia R."/>
            <person name="Land M."/>
            <person name="Hauser L."/>
            <person name="Kyrpides N."/>
            <person name="Ivanova N."/>
            <person name="Pagani I."/>
            <person name="Gabster J."/>
            <person name="Walker C."/>
            <person name="Stolyar S."/>
            <person name="Stahl D."/>
            <person name="Arkin A."/>
            <person name="Dehal P."/>
            <person name="Hazen T."/>
            <person name="Woyke T."/>
        </authorList>
    </citation>
    <scope>NUCLEOTIDE SEQUENCE [LARGE SCALE GENOMIC DNA]</scope>
    <source>
        <strain evidence="1">U5L</strain>
    </source>
</reference>
<dbReference type="EMBL" id="JH600068">
    <property type="protein sequence ID" value="EIG53421.1"/>
    <property type="molecule type" value="Genomic_DNA"/>
</dbReference>
<dbReference type="AlphaFoldDB" id="I2Q0W5"/>
<name>I2Q0W5_9BACT</name>
<accession>I2Q0W5</accession>
<proteinExistence type="predicted"/>
<gene>
    <name evidence="1" type="ORF">DesU5LDRAFT_1741</name>
</gene>
<evidence type="ECO:0000313" key="1">
    <source>
        <dbReference type="EMBL" id="EIG53421.1"/>
    </source>
</evidence>
<sequence length="63" mass="7178">MADASSKQRFSQRRSTQADFAGPNTFASVADELLYYKQEYRRLKAIIALQKQKIRKLVAGQNA</sequence>
<dbReference type="OrthoDB" id="5460061at2"/>
<organism evidence="1">
    <name type="scientific">Desulfovibrio sp. U5L</name>
    <dbReference type="NCBI Taxonomy" id="596152"/>
    <lineage>
        <taxon>Bacteria</taxon>
        <taxon>Pseudomonadati</taxon>
        <taxon>Thermodesulfobacteriota</taxon>
        <taxon>Desulfovibrionia</taxon>
        <taxon>Desulfovibrionales</taxon>
        <taxon>Desulfovibrionaceae</taxon>
        <taxon>Desulfovibrio</taxon>
    </lineage>
</organism>
<dbReference type="eggNOG" id="ENOG5031CCY">
    <property type="taxonomic scope" value="Bacteria"/>
</dbReference>
<protein>
    <submittedName>
        <fullName evidence="1">Uncharacterized protein</fullName>
    </submittedName>
</protein>
<dbReference type="HOGENOM" id="CLU_2878583_0_0_7"/>